<comment type="caution">
    <text evidence="1">The sequence shown here is derived from an EMBL/GenBank/DDBJ whole genome shotgun (WGS) entry which is preliminary data.</text>
</comment>
<organism evidence="1 2">
    <name type="scientific">Nonomuraea mangrovi</name>
    <dbReference type="NCBI Taxonomy" id="2316207"/>
    <lineage>
        <taxon>Bacteria</taxon>
        <taxon>Bacillati</taxon>
        <taxon>Actinomycetota</taxon>
        <taxon>Actinomycetes</taxon>
        <taxon>Streptosporangiales</taxon>
        <taxon>Streptosporangiaceae</taxon>
        <taxon>Nonomuraea</taxon>
    </lineage>
</organism>
<reference evidence="2" key="1">
    <citation type="journal article" date="2019" name="Int. J. Syst. Evol. Microbiol.">
        <title>The Global Catalogue of Microorganisms (GCM) 10K type strain sequencing project: providing services to taxonomists for standard genome sequencing and annotation.</title>
        <authorList>
            <consortium name="The Broad Institute Genomics Platform"/>
            <consortium name="The Broad Institute Genome Sequencing Center for Infectious Disease"/>
            <person name="Wu L."/>
            <person name="Ma J."/>
        </authorList>
    </citation>
    <scope>NUCLEOTIDE SEQUENCE [LARGE SCALE GENOMIC DNA]</scope>
    <source>
        <strain evidence="2">ICMP 6774ER</strain>
    </source>
</reference>
<evidence type="ECO:0000313" key="2">
    <source>
        <dbReference type="Proteomes" id="UP001597368"/>
    </source>
</evidence>
<evidence type="ECO:0000313" key="1">
    <source>
        <dbReference type="EMBL" id="MFD1930875.1"/>
    </source>
</evidence>
<proteinExistence type="predicted"/>
<keyword evidence="2" id="KW-1185">Reference proteome</keyword>
<dbReference type="EMBL" id="JBHUFV010000005">
    <property type="protein sequence ID" value="MFD1930875.1"/>
    <property type="molecule type" value="Genomic_DNA"/>
</dbReference>
<dbReference type="Proteomes" id="UP001597368">
    <property type="component" value="Unassembled WGS sequence"/>
</dbReference>
<dbReference type="RefSeq" id="WP_379569679.1">
    <property type="nucleotide sequence ID" value="NZ_JBHUFV010000005.1"/>
</dbReference>
<sequence>MTRPNGMRSLRVVLALLSVLVLTERDSAEDKIPQVDHVVTASCPKIPSPDLFSMPRQKLPAGFVTAQVIRCRWGFRYLAGKGKWEVVVEEHADGPADGLMKELRRPSESSFFPPMCTMEAVLVDYFVVVDSSGKAVLPKLPTGICGKPFRSALDALRHLPFQVDGQIPVRMLESEKSFQAGCYKKYLDVLQRFGRPKGPQTRNRPRTWNPAPEGLRVCIFRTANKTSDRPDPVDIPWGRFESSRILKGRSMRALLAALDSAPASDCPSHHTRFAILDPGYSEAYVELDGCRNLLRPDGTLGRLTPDAVALLTK</sequence>
<name>A0ABW4SMS6_9ACTN</name>
<protein>
    <submittedName>
        <fullName evidence="1">Uncharacterized protein</fullName>
    </submittedName>
</protein>
<accession>A0ABW4SMS6</accession>
<gene>
    <name evidence="1" type="ORF">ACFSKW_05225</name>
</gene>